<evidence type="ECO:0008006" key="4">
    <source>
        <dbReference type="Google" id="ProtNLM"/>
    </source>
</evidence>
<evidence type="ECO:0000256" key="1">
    <source>
        <dbReference type="SAM" id="Phobius"/>
    </source>
</evidence>
<sequence>MKTRHVFSVPDVAAASTAMAAARDGGAADEDISLIARSDIELDVIPDERKVVEGDFYPAAIRGVAGGAATGLLAGLIAIAIPPLGITLAGAAAMTLGGAAVGGWATALAGSAVPDPVRRQFQEEISLGRILIVVDAPRDVLHRVDDSLAALGATRLPFDKPTVMS</sequence>
<evidence type="ECO:0000313" key="3">
    <source>
        <dbReference type="Proteomes" id="UP000248926"/>
    </source>
</evidence>
<keyword evidence="1" id="KW-0812">Transmembrane</keyword>
<keyword evidence="1" id="KW-1133">Transmembrane helix</keyword>
<accession>A0A328P206</accession>
<dbReference type="EMBL" id="NFZS01000002">
    <property type="protein sequence ID" value="RAO76208.1"/>
    <property type="molecule type" value="Genomic_DNA"/>
</dbReference>
<dbReference type="InterPro" id="IPR052948">
    <property type="entry name" value="Low_temp-induced_all0457"/>
</dbReference>
<keyword evidence="1" id="KW-0472">Membrane</keyword>
<evidence type="ECO:0000313" key="2">
    <source>
        <dbReference type="EMBL" id="RAO76208.1"/>
    </source>
</evidence>
<feature type="transmembrane region" description="Helical" evidence="1">
    <location>
        <begin position="59"/>
        <end position="81"/>
    </location>
</feature>
<reference evidence="2 3" key="1">
    <citation type="journal article" date="2018" name="Genet. Mol. Biol.">
        <title>The genome sequence of Dyella jiangningensis FCAV SCS01 from a lignocellulose-decomposing microbial consortium metagenome reveals potential for biotechnological applications.</title>
        <authorList>
            <person name="Desiderato J.G."/>
            <person name="Alvarenga D.O."/>
            <person name="Constancio M.T.L."/>
            <person name="Alves L.M.C."/>
            <person name="Varani A.M."/>
        </authorList>
    </citation>
    <scope>NUCLEOTIDE SEQUENCE [LARGE SCALE GENOMIC DNA]</scope>
    <source>
        <strain evidence="2 3">FCAV SCS01</strain>
    </source>
</reference>
<dbReference type="PANTHER" id="PTHR36109">
    <property type="entry name" value="MEMBRANE PROTEIN-RELATED"/>
    <property type="match status" value="1"/>
</dbReference>
<comment type="caution">
    <text evidence="2">The sequence shown here is derived from an EMBL/GenBank/DDBJ whole genome shotgun (WGS) entry which is preliminary data.</text>
</comment>
<keyword evidence="3" id="KW-1185">Reference proteome</keyword>
<gene>
    <name evidence="2" type="ORF">CA260_10955</name>
</gene>
<organism evidence="2 3">
    <name type="scientific">Dyella jiangningensis</name>
    <dbReference type="NCBI Taxonomy" id="1379159"/>
    <lineage>
        <taxon>Bacteria</taxon>
        <taxon>Pseudomonadati</taxon>
        <taxon>Pseudomonadota</taxon>
        <taxon>Gammaproteobacteria</taxon>
        <taxon>Lysobacterales</taxon>
        <taxon>Rhodanobacteraceae</taxon>
        <taxon>Dyella</taxon>
    </lineage>
</organism>
<proteinExistence type="predicted"/>
<name>A0A328P206_9GAMM</name>
<dbReference type="OrthoDB" id="6023910at2"/>
<dbReference type="Proteomes" id="UP000248926">
    <property type="component" value="Unassembled WGS sequence"/>
</dbReference>
<dbReference type="RefSeq" id="WP_111983152.1">
    <property type="nucleotide sequence ID" value="NZ_NFZS01000002.1"/>
</dbReference>
<dbReference type="PANTHER" id="PTHR36109:SF2">
    <property type="entry name" value="MEMBRANE PROTEIN"/>
    <property type="match status" value="1"/>
</dbReference>
<protein>
    <recommendedName>
        <fullName evidence="4">DUF1269 domain-containing protein</fullName>
    </recommendedName>
</protein>
<feature type="transmembrane region" description="Helical" evidence="1">
    <location>
        <begin position="87"/>
        <end position="109"/>
    </location>
</feature>
<dbReference type="AlphaFoldDB" id="A0A328P206"/>